<comment type="caution">
    <text evidence="9">Lacks conserved residue(s) required for the propagation of feature annotation.</text>
</comment>
<dbReference type="CDD" id="cd04301">
    <property type="entry name" value="NAT_SF"/>
    <property type="match status" value="1"/>
</dbReference>
<dbReference type="Gene3D" id="3.40.50.11040">
    <property type="match status" value="1"/>
</dbReference>
<keyword evidence="4 9" id="KW-0819">tRNA processing</keyword>
<comment type="catalytic activity">
    <reaction evidence="9">
        <text>cytidine(34) in elongator tRNA(Met) + acetyl-CoA + ATP + H2O = N(4)-acetylcytidine(34) in elongator tRNA(Met) + ADP + phosphate + CoA + H(+)</text>
        <dbReference type="Rhea" id="RHEA:43788"/>
        <dbReference type="Rhea" id="RHEA-COMP:10693"/>
        <dbReference type="Rhea" id="RHEA-COMP:10694"/>
        <dbReference type="ChEBI" id="CHEBI:15377"/>
        <dbReference type="ChEBI" id="CHEBI:15378"/>
        <dbReference type="ChEBI" id="CHEBI:30616"/>
        <dbReference type="ChEBI" id="CHEBI:43474"/>
        <dbReference type="ChEBI" id="CHEBI:57287"/>
        <dbReference type="ChEBI" id="CHEBI:57288"/>
        <dbReference type="ChEBI" id="CHEBI:74900"/>
        <dbReference type="ChEBI" id="CHEBI:82748"/>
        <dbReference type="ChEBI" id="CHEBI:456216"/>
        <dbReference type="EC" id="2.3.1.193"/>
    </reaction>
</comment>
<dbReference type="RefSeq" id="WP_107283951.1">
    <property type="nucleotide sequence ID" value="NZ_PYMC01000009.1"/>
</dbReference>
<comment type="subcellular location">
    <subcellularLocation>
        <location evidence="9">Cytoplasm</location>
    </subcellularLocation>
</comment>
<sequence>MSELYQFASRLAAQAKEANCRYLVVLDGDLNWATKASQIFLSHYHRTFWAGDNAPDHIASLPLKKAKKLLGQETDCLVYNAHLGFDADAFGALSGTVTGGGLLLLMVPHAWFDQAQAQLPFIQRLAHLFAQPDVLHLRQCLFFADDQLNCSLPLLPMPGIADADYFDETFGCLTLEQKNAVEAIRRVVTGHRKRPLVLTADRGRGKSSALGIAAASLMRERNIKIAVTSPAFANANTLFAQAARSLNIPFHQQKNLKYQNSELMFIAPDALLSMDEGVDKPEIDFLVVDEAAAIPAPLLKQMLTRYNRITFATTIHGYEGTGRGFAIKFRQQLERHAPQWRQYSLSLPIRWSRHDPLEKWVFKALLLEADPADVTAAIGSCQVRYRVLSTESLIGDERRLNQLFGLLVNAHYQTTPSDISQLLDDPAMHLVVAEIVEPISSTYPDLCSGQHSQTEDDLAASNIVGCCLLSLEGGFDEQFAEQIMLGKRRPKGHLLAQSIAAHIGLVQGASQRCARILRIAVHPDCLQRGIGTALLAHVRQWADDQSLDYLGTSFGVVGDLLSFWQQAGYSPVRLGILKDAASGAHSLLAVLPLSVDSLSWFDTAVALFAANFLVQRVEQFRMLEADIFVPLYQYSLSHSASYRRAVASCDNDPFGDVVLSPMVRLQLMSYIRGGLGYDLAVASLEVWLAEFLRQPSFELNSVTEMAVAKVLQKQSWELIVQRFGYASRRSAEQALRDLVAQSYQC</sequence>
<evidence type="ECO:0000259" key="10">
    <source>
        <dbReference type="PROSITE" id="PS51186"/>
    </source>
</evidence>
<dbReference type="Pfam" id="PF08351">
    <property type="entry name" value="TmcA_N"/>
    <property type="match status" value="1"/>
</dbReference>
<dbReference type="InterPro" id="IPR016181">
    <property type="entry name" value="Acyl_CoA_acyltransferase"/>
</dbReference>
<dbReference type="SUPFAM" id="SSF55729">
    <property type="entry name" value="Acyl-CoA N-acyltransferases (Nat)"/>
    <property type="match status" value="1"/>
</dbReference>
<dbReference type="AlphaFoldDB" id="A0A2T3MWV5"/>
<keyword evidence="7 9" id="KW-0694">RNA-binding</keyword>
<name>A0A2T3MWV5_9GAMM</name>
<evidence type="ECO:0000256" key="2">
    <source>
        <dbReference type="ARBA" id="ARBA00022555"/>
    </source>
</evidence>
<dbReference type="InterPro" id="IPR013562">
    <property type="entry name" value="TmcA/NAT10_N"/>
</dbReference>
<accession>A0A2T3MWV5</accession>
<dbReference type="GO" id="GO:0051391">
    <property type="term" value="P:tRNA acetylation"/>
    <property type="evidence" value="ECO:0007669"/>
    <property type="project" value="UniProtKB-UniRule"/>
</dbReference>
<keyword evidence="6 9" id="KW-0067">ATP-binding</keyword>
<evidence type="ECO:0000256" key="7">
    <source>
        <dbReference type="ARBA" id="ARBA00022884"/>
    </source>
</evidence>
<feature type="binding site" evidence="9">
    <location>
        <position position="177"/>
    </location>
    <ligand>
        <name>ATP</name>
        <dbReference type="ChEBI" id="CHEBI:30616"/>
    </ligand>
</feature>
<keyword evidence="1 9" id="KW-0963">Cytoplasm</keyword>
<dbReference type="GO" id="GO:1990883">
    <property type="term" value="F:18S rRNA cytidine N-acetyltransferase activity"/>
    <property type="evidence" value="ECO:0007669"/>
    <property type="project" value="TreeGrafter"/>
</dbReference>
<dbReference type="PROSITE" id="PS51186">
    <property type="entry name" value="GNAT"/>
    <property type="match status" value="1"/>
</dbReference>
<dbReference type="Gene3D" id="3.40.630.30">
    <property type="match status" value="1"/>
</dbReference>
<evidence type="ECO:0000256" key="4">
    <source>
        <dbReference type="ARBA" id="ARBA00022694"/>
    </source>
</evidence>
<dbReference type="SUPFAM" id="SSF52540">
    <property type="entry name" value="P-loop containing nucleoside triphosphate hydrolases"/>
    <property type="match status" value="1"/>
</dbReference>
<evidence type="ECO:0000256" key="1">
    <source>
        <dbReference type="ARBA" id="ARBA00022490"/>
    </source>
</evidence>
<dbReference type="Pfam" id="PF13718">
    <property type="entry name" value="GNAT_acetyltr_2"/>
    <property type="match status" value="2"/>
</dbReference>
<feature type="domain" description="N-acetyltransferase" evidence="10">
    <location>
        <begin position="453"/>
        <end position="594"/>
    </location>
</feature>
<evidence type="ECO:0000256" key="6">
    <source>
        <dbReference type="ARBA" id="ARBA00022840"/>
    </source>
</evidence>
<keyword evidence="12" id="KW-1185">Reference proteome</keyword>
<dbReference type="GO" id="GO:0051392">
    <property type="term" value="F:tRNA cytidine N4-acetyltransferase activity"/>
    <property type="evidence" value="ECO:0007669"/>
    <property type="project" value="UniProtKB-UniRule"/>
</dbReference>
<dbReference type="InterPro" id="IPR000182">
    <property type="entry name" value="GNAT_dom"/>
</dbReference>
<dbReference type="GO" id="GO:0000049">
    <property type="term" value="F:tRNA binding"/>
    <property type="evidence" value="ECO:0007669"/>
    <property type="project" value="UniProtKB-UniRule"/>
</dbReference>
<evidence type="ECO:0000313" key="11">
    <source>
        <dbReference type="EMBL" id="PSW04422.1"/>
    </source>
</evidence>
<evidence type="ECO:0000313" key="12">
    <source>
        <dbReference type="Proteomes" id="UP000240904"/>
    </source>
</evidence>
<dbReference type="EMBL" id="PYMC01000009">
    <property type="protein sequence ID" value="PSW04422.1"/>
    <property type="molecule type" value="Genomic_DNA"/>
</dbReference>
<dbReference type="OrthoDB" id="5578851at2"/>
<keyword evidence="8 9" id="KW-0012">Acyltransferase</keyword>
<dbReference type="PANTHER" id="PTHR10925">
    <property type="entry name" value="N-ACETYLTRANSFERASE 10"/>
    <property type="match status" value="1"/>
</dbReference>
<dbReference type="Proteomes" id="UP000240904">
    <property type="component" value="Unassembled WGS sequence"/>
</dbReference>
<reference evidence="11 12" key="1">
    <citation type="submission" date="2018-03" db="EMBL/GenBank/DDBJ databases">
        <title>Whole genome sequencing of Histamine producing bacteria.</title>
        <authorList>
            <person name="Butler K."/>
        </authorList>
    </citation>
    <scope>NUCLEOTIDE SEQUENCE [LARGE SCALE GENOMIC DNA]</scope>
    <source>
        <strain evidence="11 12">DSM 16190</strain>
    </source>
</reference>
<dbReference type="GO" id="GO:0002101">
    <property type="term" value="P:tRNA wobble cytosine modification"/>
    <property type="evidence" value="ECO:0007669"/>
    <property type="project" value="UniProtKB-UniRule"/>
</dbReference>
<dbReference type="GO" id="GO:0005524">
    <property type="term" value="F:ATP binding"/>
    <property type="evidence" value="ECO:0007669"/>
    <property type="project" value="UniProtKB-UniRule"/>
</dbReference>
<evidence type="ECO:0000256" key="8">
    <source>
        <dbReference type="ARBA" id="ARBA00023315"/>
    </source>
</evidence>
<feature type="binding site" evidence="9">
    <location>
        <begin position="519"/>
        <end position="521"/>
    </location>
    <ligand>
        <name>acetyl-CoA</name>
        <dbReference type="ChEBI" id="CHEBI:57288"/>
    </ligand>
</feature>
<keyword evidence="2 9" id="KW-0820">tRNA-binding</keyword>
<comment type="caution">
    <text evidence="11">The sequence shown here is derived from an EMBL/GenBank/DDBJ whole genome shotgun (WGS) entry which is preliminary data.</text>
</comment>
<dbReference type="EC" id="2.3.1.193" evidence="9"/>
<dbReference type="InterPro" id="IPR027417">
    <property type="entry name" value="P-loop_NTPase"/>
</dbReference>
<organism evidence="11 12">
    <name type="scientific">Photobacterium lipolyticum</name>
    <dbReference type="NCBI Taxonomy" id="266810"/>
    <lineage>
        <taxon>Bacteria</taxon>
        <taxon>Pseudomonadati</taxon>
        <taxon>Pseudomonadota</taxon>
        <taxon>Gammaproteobacteria</taxon>
        <taxon>Vibrionales</taxon>
        <taxon>Vibrionaceae</taxon>
        <taxon>Photobacterium</taxon>
    </lineage>
</organism>
<protein>
    <recommendedName>
        <fullName evidence="9">tRNA(Met) cytidine acetyltransferase TmcA</fullName>
        <ecNumber evidence="9">2.3.1.193</ecNumber>
    </recommendedName>
</protein>
<gene>
    <name evidence="9" type="primary">tmcA</name>
    <name evidence="11" type="ORF">C9I89_13960</name>
</gene>
<dbReference type="InterPro" id="IPR024914">
    <property type="entry name" value="tRNA_acetyltr_TmcA"/>
</dbReference>
<dbReference type="Pfam" id="PF05127">
    <property type="entry name" value="NAT10_TcmA_helicase"/>
    <property type="match status" value="1"/>
</dbReference>
<evidence type="ECO:0000256" key="3">
    <source>
        <dbReference type="ARBA" id="ARBA00022679"/>
    </source>
</evidence>
<dbReference type="InterPro" id="IPR007807">
    <property type="entry name" value="TcmA/NAT10_helicase"/>
</dbReference>
<evidence type="ECO:0000256" key="9">
    <source>
        <dbReference type="HAMAP-Rule" id="MF_01886"/>
    </source>
</evidence>
<dbReference type="PANTHER" id="PTHR10925:SF5">
    <property type="entry name" value="RNA CYTIDINE ACETYLTRANSFERASE"/>
    <property type="match status" value="1"/>
</dbReference>
<feature type="binding site" evidence="9">
    <location>
        <position position="350"/>
    </location>
    <ligand>
        <name>ATP</name>
        <dbReference type="ChEBI" id="CHEBI:30616"/>
    </ligand>
</feature>
<dbReference type="GO" id="GO:1904812">
    <property type="term" value="P:rRNA acetylation involved in maturation of SSU-rRNA"/>
    <property type="evidence" value="ECO:0007669"/>
    <property type="project" value="TreeGrafter"/>
</dbReference>
<evidence type="ECO:0000256" key="5">
    <source>
        <dbReference type="ARBA" id="ARBA00022741"/>
    </source>
</evidence>
<keyword evidence="5 9" id="KW-0547">Nucleotide-binding</keyword>
<comment type="function">
    <text evidence="9">Catalyzes the formation of N(4)-acetylcytidine (ac(4)C) at the wobble position of tRNA(Met), by using acetyl-CoA as an acetyl donor and ATP (or GTP).</text>
</comment>
<comment type="similarity">
    <text evidence="9">Belongs to the TmcA family.</text>
</comment>
<dbReference type="Gene3D" id="3.40.50.300">
    <property type="entry name" value="P-loop containing nucleotide triphosphate hydrolases"/>
    <property type="match status" value="1"/>
</dbReference>
<dbReference type="HAMAP" id="MF_01886">
    <property type="entry name" value="tRNA_acetyltr_TmcA"/>
    <property type="match status" value="1"/>
</dbReference>
<proteinExistence type="inferred from homology"/>
<dbReference type="GO" id="GO:0005737">
    <property type="term" value="C:cytoplasm"/>
    <property type="evidence" value="ECO:0007669"/>
    <property type="project" value="UniProtKB-SubCell"/>
</dbReference>
<dbReference type="InterPro" id="IPR032672">
    <property type="entry name" value="TmcA/NAT10/Kre33"/>
</dbReference>
<keyword evidence="3 9" id="KW-0808">Transferase</keyword>